<evidence type="ECO:0000313" key="29">
    <source>
        <dbReference type="EMBL" id="MBC1171326.1"/>
    </source>
</evidence>
<comment type="function">
    <text evidence="20">E3 ubiquitin-protein ligase which accepts ubiquitin from E2 ubiquitin-conjugating enzymes UBE2L3 and UBE2L6 in the form of a thioester and then directly transfers the ubiquitin to targeted substrates such as LCMT2, thereby promoting their degradation. Induces apoptosis via a p53/TP53-dependent but caspase-independent mechanism. Plays a crucial role in maintaining the genomic stability by controlling the degradation of multiple proteins involved in mitotic progression and DNA damage. Regulates epithelial homeostasis by mediating degradation of CDKN1A and isoform 2 of TP63. Plays a regulatory role in innate immunity by negatively regulating IRF3 activation and IFN-beta production. Mechanistically, inhibits TBK1 phosphorylation and 'Lys-63'-linked polyubiquitination independently of its E3 ligase activity. Alternatively, promotes 'Lys-27' and 'Lys-33'-linked ubiquitination of IFIH1/MDA5, promoting selective autophagic degradation of IFIH1/MDA5 to inhibit antiviral response.</text>
</comment>
<dbReference type="SUPFAM" id="SSF57850">
    <property type="entry name" value="RING/U-box"/>
    <property type="match status" value="2"/>
</dbReference>
<evidence type="ECO:0000256" key="23">
    <source>
        <dbReference type="ARBA" id="ARBA00078867"/>
    </source>
</evidence>
<dbReference type="EC" id="2.3.2.31" evidence="5"/>
<dbReference type="PROSITE" id="PS00518">
    <property type="entry name" value="ZF_RING_1"/>
    <property type="match status" value="1"/>
</dbReference>
<keyword evidence="31" id="KW-1185">Reference proteome</keyword>
<feature type="region of interest" description="Disordered" evidence="25">
    <location>
        <begin position="217"/>
        <end position="238"/>
    </location>
</feature>
<dbReference type="EMBL" id="AJWK01014654">
    <property type="status" value="NOT_ANNOTATED_CDS"/>
    <property type="molecule type" value="Genomic_DNA"/>
</dbReference>
<comment type="subunit">
    <text evidence="21">Interacts with UBE2L3, UBE2L6 and LCMT2, as well as with BAX. Interacts with TBK1; this interaction inhibits TBK1 phosphorylation and 'Lys-63'-linked polyubiquitination.</text>
</comment>
<dbReference type="FunFam" id="3.30.40.10:FF:000051">
    <property type="entry name" value="RBR-type E3 ubiquitin transferase"/>
    <property type="match status" value="1"/>
</dbReference>
<evidence type="ECO:0000256" key="3">
    <source>
        <dbReference type="ARBA" id="ARBA00004496"/>
    </source>
</evidence>
<dbReference type="GO" id="GO:0006915">
    <property type="term" value="P:apoptotic process"/>
    <property type="evidence" value="ECO:0007669"/>
    <property type="project" value="UniProtKB-KW"/>
</dbReference>
<evidence type="ECO:0000256" key="20">
    <source>
        <dbReference type="ARBA" id="ARBA00060040"/>
    </source>
</evidence>
<keyword evidence="12 24" id="KW-0863">Zinc-finger</keyword>
<reference evidence="31" key="1">
    <citation type="submission" date="2012-05" db="EMBL/GenBank/DDBJ databases">
        <title>Whole Genome Assembly of Lutzomyia longipalpis.</title>
        <authorList>
            <person name="Richards S."/>
            <person name="Qu C."/>
            <person name="Dillon R."/>
            <person name="Worley K."/>
            <person name="Scherer S."/>
            <person name="Batterton M."/>
            <person name="Taylor A."/>
            <person name="Hawes A."/>
            <person name="Hernandez B."/>
            <person name="Kovar C."/>
            <person name="Mandapat C."/>
            <person name="Pham C."/>
            <person name="Qu C."/>
            <person name="Jing C."/>
            <person name="Bess C."/>
            <person name="Bandaranaike D."/>
            <person name="Ngo D."/>
            <person name="Ongeri F."/>
            <person name="Arias F."/>
            <person name="Lara F."/>
            <person name="Weissenberger G."/>
            <person name="Kamau G."/>
            <person name="Han H."/>
            <person name="Shen H."/>
            <person name="Dinh H."/>
            <person name="Khalil I."/>
            <person name="Jones J."/>
            <person name="Shafer J."/>
            <person name="Jayaseelan J."/>
            <person name="Quiroz J."/>
            <person name="Blankenburg K."/>
            <person name="Nguyen L."/>
            <person name="Jackson L."/>
            <person name="Francisco L."/>
            <person name="Tang L.-Y."/>
            <person name="Pu L.-L."/>
            <person name="Perales L."/>
            <person name="Lorensuhewa L."/>
            <person name="Munidasa M."/>
            <person name="Coyle M."/>
            <person name="Taylor M."/>
            <person name="Puazo M."/>
            <person name="Firestine M."/>
            <person name="Scheel M."/>
            <person name="Javaid M."/>
            <person name="Wang M."/>
            <person name="Li M."/>
            <person name="Tabassum N."/>
            <person name="Saada N."/>
            <person name="Osuji N."/>
            <person name="Aqrawi P."/>
            <person name="Fu Q."/>
            <person name="Thornton R."/>
            <person name="Raj R."/>
            <person name="Goodspeed R."/>
            <person name="Mata R."/>
            <person name="Najjar R."/>
            <person name="Gubbala S."/>
            <person name="Lee S."/>
            <person name="Denson S."/>
            <person name="Patil S."/>
            <person name="Macmil S."/>
            <person name="Qi S."/>
            <person name="Matskevitch T."/>
            <person name="Palculict T."/>
            <person name="Mathew T."/>
            <person name="Vee V."/>
            <person name="Velamala V."/>
            <person name="Korchina V."/>
            <person name="Cai W."/>
            <person name="Liu W."/>
            <person name="Dai W."/>
            <person name="Zou X."/>
            <person name="Zhu Y."/>
            <person name="Zhang Y."/>
            <person name="Wu Y.-Q."/>
            <person name="Xin Y."/>
            <person name="Nazarath L."/>
            <person name="Kovar C."/>
            <person name="Han Y."/>
            <person name="Muzny D."/>
            <person name="Gibbs R."/>
        </authorList>
    </citation>
    <scope>NUCLEOTIDE SEQUENCE [LARGE SCALE GENOMIC DNA]</scope>
    <source>
        <strain evidence="31">Jacobina</strain>
    </source>
</reference>
<evidence type="ECO:0000256" key="9">
    <source>
        <dbReference type="ARBA" id="ARBA00022703"/>
    </source>
</evidence>
<evidence type="ECO:0000256" key="17">
    <source>
        <dbReference type="ARBA" id="ARBA00023128"/>
    </source>
</evidence>
<evidence type="ECO:0000256" key="7">
    <source>
        <dbReference type="ARBA" id="ARBA00022679"/>
    </source>
</evidence>
<evidence type="ECO:0000256" key="19">
    <source>
        <dbReference type="ARBA" id="ARBA00038342"/>
    </source>
</evidence>
<evidence type="ECO:0000256" key="11">
    <source>
        <dbReference type="ARBA" id="ARBA00022737"/>
    </source>
</evidence>
<evidence type="ECO:0000256" key="14">
    <source>
        <dbReference type="ARBA" id="ARBA00022833"/>
    </source>
</evidence>
<dbReference type="EMBL" id="AJWK01014651">
    <property type="status" value="NOT_ANNOTATED_CDS"/>
    <property type="molecule type" value="Genomic_DNA"/>
</dbReference>
<dbReference type="Pfam" id="PF01485">
    <property type="entry name" value="IBR"/>
    <property type="match status" value="1"/>
</dbReference>
<comment type="pathway">
    <text evidence="4">Protein modification; protein ubiquitination.</text>
</comment>
<evidence type="ECO:0000256" key="4">
    <source>
        <dbReference type="ARBA" id="ARBA00004906"/>
    </source>
</evidence>
<dbReference type="EMBL" id="AJWK01014649">
    <property type="status" value="NOT_ANNOTATED_CDS"/>
    <property type="molecule type" value="Genomic_DNA"/>
</dbReference>
<feature type="domain" description="RING-type" evidence="28">
    <location>
        <begin position="589"/>
        <end position="835"/>
    </location>
</feature>
<keyword evidence="13" id="KW-0833">Ubl conjugation pathway</keyword>
<keyword evidence="18 26" id="KW-0472">Membrane</keyword>
<dbReference type="PROSITE" id="PS51873">
    <property type="entry name" value="TRIAD"/>
    <property type="match status" value="1"/>
</dbReference>
<keyword evidence="11" id="KW-0677">Repeat</keyword>
<evidence type="ECO:0000256" key="18">
    <source>
        <dbReference type="ARBA" id="ARBA00023136"/>
    </source>
</evidence>
<dbReference type="VEuPathDB" id="VectorBase:LLOJ004679"/>
<keyword evidence="16 26" id="KW-1133">Transmembrane helix</keyword>
<evidence type="ECO:0000256" key="10">
    <source>
        <dbReference type="ARBA" id="ARBA00022723"/>
    </source>
</evidence>
<keyword evidence="17" id="KW-0496">Mitochondrion</keyword>
<dbReference type="CDD" id="cd20352">
    <property type="entry name" value="Rcat_RBR_RNF144"/>
    <property type="match status" value="1"/>
</dbReference>
<dbReference type="CDD" id="cd20349">
    <property type="entry name" value="BRcat_RBR_RNF144"/>
    <property type="match status" value="1"/>
</dbReference>
<keyword evidence="10" id="KW-0479">Metal-binding</keyword>
<evidence type="ECO:0000256" key="2">
    <source>
        <dbReference type="ARBA" id="ARBA00004304"/>
    </source>
</evidence>
<evidence type="ECO:0000259" key="28">
    <source>
        <dbReference type="PROSITE" id="PS51873"/>
    </source>
</evidence>
<dbReference type="PROSITE" id="PS50089">
    <property type="entry name" value="ZF_RING_2"/>
    <property type="match status" value="1"/>
</dbReference>
<keyword evidence="15" id="KW-0832">Ubl conjugation</keyword>
<dbReference type="InterPro" id="IPR001841">
    <property type="entry name" value="Znf_RING"/>
</dbReference>
<dbReference type="Pfam" id="PF22191">
    <property type="entry name" value="IBR_1"/>
    <property type="match status" value="1"/>
</dbReference>
<dbReference type="EnsemblMetazoa" id="LLOJ004679-RA">
    <property type="protein sequence ID" value="LLOJ004679-PA"/>
    <property type="gene ID" value="LLOJ004679"/>
</dbReference>
<dbReference type="EMBL" id="AJWK01014656">
    <property type="status" value="NOT_ANNOTATED_CDS"/>
    <property type="molecule type" value="Genomic_DNA"/>
</dbReference>
<comment type="catalytic activity">
    <reaction evidence="1">
        <text>[E2 ubiquitin-conjugating enzyme]-S-ubiquitinyl-L-cysteine + [acceptor protein]-L-lysine = [E2 ubiquitin-conjugating enzyme]-L-cysteine + [acceptor protein]-N(6)-ubiquitinyl-L-lysine.</text>
        <dbReference type="EC" id="2.3.2.31"/>
    </reaction>
</comment>
<evidence type="ECO:0000313" key="30">
    <source>
        <dbReference type="EnsemblMetazoa" id="LLOJ004679-PA"/>
    </source>
</evidence>
<dbReference type="GO" id="GO:0061630">
    <property type="term" value="F:ubiquitin protein ligase activity"/>
    <property type="evidence" value="ECO:0007669"/>
    <property type="project" value="UniProtKB-EC"/>
</dbReference>
<dbReference type="EMBL" id="AJWK01014650">
    <property type="status" value="NOT_ANNOTATED_CDS"/>
    <property type="molecule type" value="Genomic_DNA"/>
</dbReference>
<keyword evidence="9" id="KW-0053">Apoptosis</keyword>
<comment type="subcellular location">
    <subcellularLocation>
        <location evidence="3">Cytoplasm</location>
    </subcellularLocation>
    <subcellularLocation>
        <location evidence="2">Mitochondrion membrane</location>
        <topology evidence="2">Single-pass membrane protein</topology>
    </subcellularLocation>
</comment>
<reference evidence="30" key="3">
    <citation type="submission" date="2020-05" db="UniProtKB">
        <authorList>
            <consortium name="EnsemblMetazoa"/>
        </authorList>
    </citation>
    <scope>IDENTIFICATION</scope>
    <source>
        <strain evidence="30">Jacobina</strain>
    </source>
</reference>
<evidence type="ECO:0000256" key="13">
    <source>
        <dbReference type="ARBA" id="ARBA00022786"/>
    </source>
</evidence>
<reference evidence="29" key="2">
    <citation type="journal article" date="2020" name="BMC">
        <title>Leishmania infection induces a limited differential gene expression in the sand fly midgut.</title>
        <authorList>
            <person name="Coutinho-Abreu I.V."/>
            <person name="Serafim T.D."/>
            <person name="Meneses C."/>
            <person name="Kamhawi S."/>
            <person name="Oliveira F."/>
            <person name="Valenzuela J.G."/>
        </authorList>
    </citation>
    <scope>NUCLEOTIDE SEQUENCE</scope>
    <source>
        <strain evidence="29">Jacobina</strain>
        <tissue evidence="29">Midgut</tissue>
    </source>
</reference>
<dbReference type="CDD" id="cd16632">
    <property type="entry name" value="mRING-HC-C4C4_RBR_RNF144"/>
    <property type="match status" value="1"/>
</dbReference>
<dbReference type="EMBL" id="AJWK01014647">
    <property type="status" value="NOT_ANNOTATED_CDS"/>
    <property type="molecule type" value="Genomic_DNA"/>
</dbReference>
<evidence type="ECO:0000256" key="21">
    <source>
        <dbReference type="ARBA" id="ARBA00061765"/>
    </source>
</evidence>
<dbReference type="InterPro" id="IPR017907">
    <property type="entry name" value="Znf_RING_CS"/>
</dbReference>
<feature type="domain" description="RING-type" evidence="27">
    <location>
        <begin position="593"/>
        <end position="638"/>
    </location>
</feature>
<evidence type="ECO:0000256" key="16">
    <source>
        <dbReference type="ARBA" id="ARBA00022989"/>
    </source>
</evidence>
<feature type="region of interest" description="Disordered" evidence="25">
    <location>
        <begin position="336"/>
        <end position="376"/>
    </location>
</feature>
<keyword evidence="6" id="KW-0963">Cytoplasm</keyword>
<dbReference type="EMBL" id="AJWK01014648">
    <property type="status" value="NOT_ANNOTATED_CDS"/>
    <property type="molecule type" value="Genomic_DNA"/>
</dbReference>
<evidence type="ECO:0000256" key="5">
    <source>
        <dbReference type="ARBA" id="ARBA00012251"/>
    </source>
</evidence>
<proteinExistence type="inferred from homology"/>
<organism evidence="30 31">
    <name type="scientific">Lutzomyia longipalpis</name>
    <name type="common">Sand fly</name>
    <dbReference type="NCBI Taxonomy" id="7200"/>
    <lineage>
        <taxon>Eukaryota</taxon>
        <taxon>Metazoa</taxon>
        <taxon>Ecdysozoa</taxon>
        <taxon>Arthropoda</taxon>
        <taxon>Hexapoda</taxon>
        <taxon>Insecta</taxon>
        <taxon>Pterygota</taxon>
        <taxon>Neoptera</taxon>
        <taxon>Endopterygota</taxon>
        <taxon>Diptera</taxon>
        <taxon>Nematocera</taxon>
        <taxon>Psychodoidea</taxon>
        <taxon>Psychodidae</taxon>
        <taxon>Lutzomyia</taxon>
        <taxon>Lutzomyia</taxon>
    </lineage>
</organism>
<keyword evidence="14" id="KW-0862">Zinc</keyword>
<evidence type="ECO:0000256" key="8">
    <source>
        <dbReference type="ARBA" id="ARBA00022692"/>
    </source>
</evidence>
<dbReference type="FunFam" id="1.20.120.1750:FF:000010">
    <property type="entry name" value="RBR-type E3 ubiquitin transferase"/>
    <property type="match status" value="1"/>
</dbReference>
<accession>A0A1B0CJH7</accession>
<dbReference type="PANTHER" id="PTHR11685">
    <property type="entry name" value="RBR FAMILY RING FINGER AND IBR DOMAIN-CONTAINING"/>
    <property type="match status" value="1"/>
</dbReference>
<feature type="transmembrane region" description="Helical" evidence="26">
    <location>
        <begin position="849"/>
        <end position="871"/>
    </location>
</feature>
<evidence type="ECO:0000313" key="31">
    <source>
        <dbReference type="Proteomes" id="UP000092461"/>
    </source>
</evidence>
<dbReference type="InterPro" id="IPR002867">
    <property type="entry name" value="IBR_dom"/>
</dbReference>
<evidence type="ECO:0000256" key="1">
    <source>
        <dbReference type="ARBA" id="ARBA00001798"/>
    </source>
</evidence>
<sequence>MPTALVVKMLPLRTVPPEFSGQLYDVPVGSSDVFVGSREHYQCSAENFVPTASEGDFYVTCNGGEFDAEDNLSIFCGGAAVDCEWVHGERCCVQQETKLSKKVQGNCCEEHFFSAAEDGGDDTFDIIGDTCMKSSCEDTSTLFARSSFQKWPLRPEKTSSEDLANNAQQDLAFPRNIFGGKRGGINCFSSDHLRTKKQLYVVSSPSKEAKKPLLFTEHSEERVSQSSGDSFEEFGEEEDDEEIVQFRKKIQTTNRIQQEHRRSLQLHLFAGDAQTADQKQHSRHSWYAPTKSYDTLFEDSEQEVKESPLHHNLAAQRQQSEVRDSTALLERTLHNAPGRPKSKISASSTTIQELQSGPHVANSANATSLGGPPAPRMRRFEQLLKNLVGKKSTTATTTGTCESSGRLTAPQLQIDKSPSEYDLTREKTKRIGGSTSSLNSVKQGLWTVVPLLKRDGGGSCSSLEKIAAASGPKRTTSCANAANMQENTQGLNMRKCETFLTLAQPQLEPLKPLNRLRNSASIATCSRCSSLLSLAAAGSRYSLNVSGGGFVPIDTGAMGGGSGNVSDSSCYSSSVQAPQIQRDCGSAVTIIPCKLCLGEVNRQQLTKIRQCGCSFCTECMKAYVEFEILEGAYEISCPDAMCPMQGIISIQEVSTLVPQSLMEKHHRYRLNREVEKDRNRTWCPKAGCETVCLVDGGASSTSPVPTSRSVTFQLPHSAGGAVCSALPPPCLVHCPTCREDFCSGCKKAWHPAMTCEENTRRLAADGRDVDNIGVLFDSDLIKCCPMCAVPIEKDEGCAQMMCKRCKHVFCWYCLASLDDDFLLRHYDKGPCKNKLGHSRASVVWHRAQVIGIFAGFGILLLVASPLLLLAAPCIVCCKCRICSGAAKLEEQEGAFDDAVRLQR</sequence>
<dbReference type="Gene3D" id="3.30.40.10">
    <property type="entry name" value="Zinc/RING finger domain, C3HC4 (zinc finger)"/>
    <property type="match status" value="1"/>
</dbReference>
<comment type="similarity">
    <text evidence="19">Belongs to the RBR family. RNF144 subfamily.</text>
</comment>
<dbReference type="GO" id="GO:0031966">
    <property type="term" value="C:mitochondrial membrane"/>
    <property type="evidence" value="ECO:0007669"/>
    <property type="project" value="UniProtKB-SubCell"/>
</dbReference>
<dbReference type="InterPro" id="IPR044066">
    <property type="entry name" value="TRIAD_supradom"/>
</dbReference>
<evidence type="ECO:0000256" key="25">
    <source>
        <dbReference type="SAM" id="MobiDB-lite"/>
    </source>
</evidence>
<dbReference type="GO" id="GO:0008270">
    <property type="term" value="F:zinc ion binding"/>
    <property type="evidence" value="ECO:0007669"/>
    <property type="project" value="UniProtKB-KW"/>
</dbReference>
<dbReference type="InterPro" id="IPR031127">
    <property type="entry name" value="E3_UB_ligase_RBR"/>
</dbReference>
<dbReference type="EMBL" id="AJWK01014652">
    <property type="status" value="NOT_ANNOTATED_CDS"/>
    <property type="molecule type" value="Genomic_DNA"/>
</dbReference>
<dbReference type="SMART" id="SM00184">
    <property type="entry name" value="RING"/>
    <property type="match status" value="2"/>
</dbReference>
<dbReference type="VEuPathDB" id="VectorBase:LLONM1_006272"/>
<evidence type="ECO:0000256" key="12">
    <source>
        <dbReference type="ARBA" id="ARBA00022771"/>
    </source>
</evidence>
<dbReference type="EMBL" id="AJWK01014653">
    <property type="status" value="NOT_ANNOTATED_CDS"/>
    <property type="molecule type" value="Genomic_DNA"/>
</dbReference>
<dbReference type="SMART" id="SM00647">
    <property type="entry name" value="IBR"/>
    <property type="match status" value="2"/>
</dbReference>
<evidence type="ECO:0000256" key="22">
    <source>
        <dbReference type="ARBA" id="ARBA00069720"/>
    </source>
</evidence>
<keyword evidence="7" id="KW-0808">Transferase</keyword>
<name>A0A1B0CJH7_LUTLO</name>
<keyword evidence="8 26" id="KW-0812">Transmembrane</keyword>
<dbReference type="EMBL" id="GITU01002623">
    <property type="protein sequence ID" value="MBC1171326.1"/>
    <property type="molecule type" value="Transcribed_RNA"/>
</dbReference>
<dbReference type="Proteomes" id="UP000092461">
    <property type="component" value="Unassembled WGS sequence"/>
</dbReference>
<evidence type="ECO:0000256" key="6">
    <source>
        <dbReference type="ARBA" id="ARBA00022490"/>
    </source>
</evidence>
<evidence type="ECO:0000256" key="24">
    <source>
        <dbReference type="PROSITE-ProRule" id="PRU00175"/>
    </source>
</evidence>
<dbReference type="Gene3D" id="1.20.120.1750">
    <property type="match status" value="1"/>
</dbReference>
<evidence type="ECO:0000256" key="15">
    <source>
        <dbReference type="ARBA" id="ARBA00022843"/>
    </source>
</evidence>
<evidence type="ECO:0000256" key="26">
    <source>
        <dbReference type="SAM" id="Phobius"/>
    </source>
</evidence>
<dbReference type="AlphaFoldDB" id="A0A1B0CJH7"/>
<dbReference type="InterPro" id="IPR013083">
    <property type="entry name" value="Znf_RING/FYVE/PHD"/>
</dbReference>
<dbReference type="GO" id="GO:0016567">
    <property type="term" value="P:protein ubiquitination"/>
    <property type="evidence" value="ECO:0007669"/>
    <property type="project" value="InterPro"/>
</dbReference>
<dbReference type="EMBL" id="AJWK01014655">
    <property type="status" value="NOT_ANNOTATED_CDS"/>
    <property type="molecule type" value="Genomic_DNA"/>
</dbReference>
<protein>
    <recommendedName>
        <fullName evidence="22">E3 ubiquitin-protein ligase RNF144B</fullName>
        <ecNumber evidence="5">2.3.2.31</ecNumber>
    </recommendedName>
    <alternativeName>
        <fullName evidence="23">RING finger protein 144B</fullName>
    </alternativeName>
</protein>
<evidence type="ECO:0000259" key="27">
    <source>
        <dbReference type="PROSITE" id="PS50089"/>
    </source>
</evidence>
<feature type="compositionally biased region" description="Polar residues" evidence="25">
    <location>
        <begin position="344"/>
        <end position="355"/>
    </location>
</feature>